<feature type="region of interest" description="Disordered" evidence="4">
    <location>
        <begin position="1"/>
        <end position="20"/>
    </location>
</feature>
<dbReference type="Proteomes" id="UP001197214">
    <property type="component" value="Unassembled WGS sequence"/>
</dbReference>
<gene>
    <name evidence="6" type="ORF">KY084_02040</name>
</gene>
<proteinExistence type="predicted"/>
<dbReference type="Pfam" id="PF01047">
    <property type="entry name" value="MarR"/>
    <property type="match status" value="1"/>
</dbReference>
<dbReference type="PROSITE" id="PS01117">
    <property type="entry name" value="HTH_MARR_1"/>
    <property type="match status" value="1"/>
</dbReference>
<feature type="domain" description="HTH marR-type" evidence="5">
    <location>
        <begin position="17"/>
        <end position="149"/>
    </location>
</feature>
<evidence type="ECO:0000259" key="5">
    <source>
        <dbReference type="PROSITE" id="PS50995"/>
    </source>
</evidence>
<dbReference type="InterPro" id="IPR039422">
    <property type="entry name" value="MarR/SlyA-like"/>
</dbReference>
<dbReference type="PANTHER" id="PTHR33164:SF103">
    <property type="entry name" value="REGULATORY PROTEIN MARR"/>
    <property type="match status" value="1"/>
</dbReference>
<evidence type="ECO:0000256" key="3">
    <source>
        <dbReference type="ARBA" id="ARBA00023163"/>
    </source>
</evidence>
<dbReference type="InterPro" id="IPR000835">
    <property type="entry name" value="HTH_MarR-typ"/>
</dbReference>
<keyword evidence="2" id="KW-0238">DNA-binding</keyword>
<evidence type="ECO:0000313" key="7">
    <source>
        <dbReference type="Proteomes" id="UP001197214"/>
    </source>
</evidence>
<evidence type="ECO:0000256" key="4">
    <source>
        <dbReference type="SAM" id="MobiDB-lite"/>
    </source>
</evidence>
<dbReference type="InterPro" id="IPR023187">
    <property type="entry name" value="Tscrpt_reg_MarR-type_CS"/>
</dbReference>
<dbReference type="EMBL" id="JAHWZX010000001">
    <property type="protein sequence ID" value="MBW4329654.1"/>
    <property type="molecule type" value="Genomic_DNA"/>
</dbReference>
<accession>A0ABS6XHF9</accession>
<keyword evidence="1" id="KW-0805">Transcription regulation</keyword>
<reference evidence="6 7" key="1">
    <citation type="submission" date="2021-07" db="EMBL/GenBank/DDBJ databases">
        <title>Stakelama flava sp. nov., a novel endophytic bacterium isolated from branch of Kandelia candel.</title>
        <authorList>
            <person name="Tuo L."/>
        </authorList>
    </citation>
    <scope>NUCLEOTIDE SEQUENCE [LARGE SCALE GENOMIC DNA]</scope>
    <source>
        <strain evidence="6 7">CBK3Z-3</strain>
    </source>
</reference>
<comment type="caution">
    <text evidence="6">The sequence shown here is derived from an EMBL/GenBank/DDBJ whole genome shotgun (WGS) entry which is preliminary data.</text>
</comment>
<sequence length="158" mass="17344">MNMLSGMKPMKSGSEQSEQAAARLNQIATRLLRLARSPARNAGLSSAQYSAMGVIFQRPGISLVELAEHEAVRHPTMSRLVRALIQSELVRKSANEGDRRANHLELTAAGRKKYLLASERRIALFRLVLSRLSPGAREEVLSVAESMAELVAPHSEES</sequence>
<evidence type="ECO:0000313" key="6">
    <source>
        <dbReference type="EMBL" id="MBW4329654.1"/>
    </source>
</evidence>
<keyword evidence="7" id="KW-1185">Reference proteome</keyword>
<dbReference type="PANTHER" id="PTHR33164">
    <property type="entry name" value="TRANSCRIPTIONAL REGULATOR, MARR FAMILY"/>
    <property type="match status" value="1"/>
</dbReference>
<organism evidence="6 7">
    <name type="scientific">Stakelama flava</name>
    <dbReference type="NCBI Taxonomy" id="2860338"/>
    <lineage>
        <taxon>Bacteria</taxon>
        <taxon>Pseudomonadati</taxon>
        <taxon>Pseudomonadota</taxon>
        <taxon>Alphaproteobacteria</taxon>
        <taxon>Sphingomonadales</taxon>
        <taxon>Sphingomonadaceae</taxon>
        <taxon>Stakelama</taxon>
    </lineage>
</organism>
<name>A0ABS6XHF9_9SPHN</name>
<protein>
    <submittedName>
        <fullName evidence="6">MarR family transcriptional regulator</fullName>
    </submittedName>
</protein>
<dbReference type="SMART" id="SM00347">
    <property type="entry name" value="HTH_MARR"/>
    <property type="match status" value="1"/>
</dbReference>
<keyword evidence="3" id="KW-0804">Transcription</keyword>
<evidence type="ECO:0000256" key="2">
    <source>
        <dbReference type="ARBA" id="ARBA00023125"/>
    </source>
</evidence>
<evidence type="ECO:0000256" key="1">
    <source>
        <dbReference type="ARBA" id="ARBA00023015"/>
    </source>
</evidence>
<dbReference type="PROSITE" id="PS50995">
    <property type="entry name" value="HTH_MARR_2"/>
    <property type="match status" value="1"/>
</dbReference>